<keyword evidence="10" id="KW-1185">Reference proteome</keyword>
<comment type="similarity">
    <text evidence="1">Belongs to the MON2 family.</text>
</comment>
<feature type="repeat" description="HEAT" evidence="4">
    <location>
        <begin position="1077"/>
        <end position="1115"/>
    </location>
</feature>
<keyword evidence="2" id="KW-0813">Transport</keyword>
<feature type="compositionally biased region" description="Acidic residues" evidence="5">
    <location>
        <begin position="1682"/>
        <end position="1691"/>
    </location>
</feature>
<reference evidence="9 10" key="1">
    <citation type="submission" date="2024-01" db="EMBL/GenBank/DDBJ databases">
        <title>Comparative genomics of Cryptococcus and Kwoniella reveals pathogenesis evolution and contrasting modes of karyotype evolution via chromosome fusion or intercentromeric recombination.</title>
        <authorList>
            <person name="Coelho M.A."/>
            <person name="David-Palma M."/>
            <person name="Shea T."/>
            <person name="Bowers K."/>
            <person name="McGinley-Smith S."/>
            <person name="Mohammad A.W."/>
            <person name="Gnirke A."/>
            <person name="Yurkov A.M."/>
            <person name="Nowrousian M."/>
            <person name="Sun S."/>
            <person name="Cuomo C.A."/>
            <person name="Heitman J."/>
        </authorList>
    </citation>
    <scope>NUCLEOTIDE SEQUENCE [LARGE SCALE GENOMIC DNA]</scope>
    <source>
        <strain evidence="9 10">PYCC6329</strain>
    </source>
</reference>
<organism evidence="9 10">
    <name type="scientific">Kwoniella europaea PYCC6329</name>
    <dbReference type="NCBI Taxonomy" id="1423913"/>
    <lineage>
        <taxon>Eukaryota</taxon>
        <taxon>Fungi</taxon>
        <taxon>Dikarya</taxon>
        <taxon>Basidiomycota</taxon>
        <taxon>Agaricomycotina</taxon>
        <taxon>Tremellomycetes</taxon>
        <taxon>Tremellales</taxon>
        <taxon>Cryptococcaceae</taxon>
        <taxon>Kwoniella</taxon>
    </lineage>
</organism>
<sequence>MVCPFNHTWTKINGGCFSFSDSIVFSLFCFHAVKAHKIFPLTQDHNLLVSELQALIVETKRRNPDVKDASEAALELLKGGAIPREKLQEHADVLLEPITKGCKTKIAKVIGISIAALQRLVALGGVPTIKLPDVLQTLSSVSNQAVDIQLKILQTLLSILTYNQDVHDEVLGNALLLCFKLQESRVSVVSSTAAATLRQAVMLVFDRLSSPSPSSDAPSIPLTLPTDPVTELFISPSAHDAYNIFSDLCLLTASAGGSGGIHLWGNSEKEVKPSLLKLHNLNKTFGLELIESILSGYEESVKKQPELLFLLQYSLDPLLLKLLSEKPSFPIALRVCRLIFLLIKSFTDQLPKQVEVYLTTLIKMGMGEHESHERDMHHGWLRVLALEIIRGICGDTTLLQNIYAHYDSIKTSTSSKLYNKIVTSLSRLINEKPMLLGIGTQMHGIGVPHTDPTSPGTNPHASYLDLGIGMVSSAATAGVNTMNAMMGGQGGGLSAASGVKLRLIEQHDKAEAPLVPETYIYLLALQSLDAIANGIYTSVASSATPIEPIKAMASSAWPALLAALSYAMGTNLSDQLFAEVLTSLQDFAVACGLLDLKTPRDAFLSILGKYAVPPPVVSAMQSYMENPNPPRNPSVISADALGFSALGVGGPSGPPSLSERNLACLRSTVNTARVLGPSLGKAWHDVLEILQNANFLLAARKPSMGRRPTVPGGSPSNPMSPGTPRPSGEMSENKPDILQDLDPESIQLLINALFDSSRDLPDEAFTTFVTALCQLSSEMIGMNASNPMSSDIGDYSAPSTPNLALSPSQDPQRRRTSGINISHSIKSGERSFSLAKLRVVSTLNLNRIITQEPEVGWTVVTQHLLAVARHLTAPATIRIQASDTLGELLLAAVRIGKENRVQHQVFDVLVKQVDVHPVSNTISTDYEVRSAGYQTLNQILESSGHSLSVGWSTIFGMLDSICQDKDKEILSFPFNNPQQPETPISPVSEFRRPSMMHSKGNANLVRIAFPSLQLICTDFLSALDKEAMKGCITCLGHFGQQIDDVNITLAAIGLLWTVSDAVQTQLQDDSKELWLYLLTELLELSKDPRLEVRNSAMQTLFRCIELYGSNLTSNLWQNVFEQVIHPLMDSTEGDESSILALTSIGNIFGNFLTQINRLSTFQEILKKFLDRVKKAWEVEPRNCATAGLKALERVLISLKSSDGEALGGNRDLIVEDTWKTFLDIGTRVTESENSYSQDNLINLVKVGSLLHDQFSLSSSASSSPKSIELSNILRSIMTYTRSTDYRPDIDTLSPLQSSISTLIYNSQEFSISQRLNDLAEFASLAYFSAGEPSSAIGTGTGVKVTYVGLTKWSMPKIVDILGENQNSTKGKGKGEEIYEDGTIENVLGAYSIPIKLRYDCPPANKFGDDPPLWKTAMTTLVAVLDIVMATLDTEEISLQRFEAIWSQILEIFSGMLLADSSDDVSADDETFVIAHLTHLRTVILPRLGDPRIPDRIIVQLSDALRKASVLYHYDVRVNGGTTAPGIPESQEELRYWALDLLVSLSTQKEGDPQKQKRVAGLAVPALMKRFGQSLNRWLDDKKLRGNLPFGRVREEEILFVLRHLATIRVYEGSLMSDNQASETLSAIYKTSSRSHLFHFYVLLLQFSFLPHTPSMWIFPSEHSQLFGLPPRESQEEAQSPPEGEEKDDGEEQVNAGDGGNLIEVSAGQLARRCLELIGEEMGMGI</sequence>
<dbReference type="Gene3D" id="1.25.10.10">
    <property type="entry name" value="Leucine-rich Repeat Variant"/>
    <property type="match status" value="1"/>
</dbReference>
<dbReference type="InterPro" id="IPR032817">
    <property type="entry name" value="Mon2_C"/>
</dbReference>
<dbReference type="GeneID" id="91105328"/>
<name>A0AAX4KS96_9TREE</name>
<dbReference type="GO" id="GO:0015031">
    <property type="term" value="P:protein transport"/>
    <property type="evidence" value="ECO:0007669"/>
    <property type="project" value="UniProtKB-KW"/>
</dbReference>
<keyword evidence="3" id="KW-0653">Protein transport</keyword>
<evidence type="ECO:0000256" key="2">
    <source>
        <dbReference type="ARBA" id="ARBA00022448"/>
    </source>
</evidence>
<protein>
    <recommendedName>
        <fullName evidence="11">Protein MON2</fullName>
    </recommendedName>
</protein>
<dbReference type="InterPro" id="IPR032691">
    <property type="entry name" value="Mon2/Sec7/BIG1-like_HUS"/>
</dbReference>
<evidence type="ECO:0000256" key="3">
    <source>
        <dbReference type="ARBA" id="ARBA00022927"/>
    </source>
</evidence>
<feature type="compositionally biased region" description="Polar residues" evidence="5">
    <location>
        <begin position="797"/>
        <end position="810"/>
    </location>
</feature>
<dbReference type="PANTHER" id="PTHR10663">
    <property type="entry name" value="GUANYL-NUCLEOTIDE EXCHANGE FACTOR"/>
    <property type="match status" value="1"/>
</dbReference>
<feature type="region of interest" description="Disordered" evidence="5">
    <location>
        <begin position="704"/>
        <end position="734"/>
    </location>
</feature>
<feature type="domain" description="Mon2 C-terminal" evidence="7">
    <location>
        <begin position="1072"/>
        <end position="1135"/>
    </location>
</feature>
<feature type="domain" description="Mon2/Sec7/BIG1-like dimerisation and cyclophilin-binding" evidence="8">
    <location>
        <begin position="46"/>
        <end position="209"/>
    </location>
</feature>
<dbReference type="PROSITE" id="PS50077">
    <property type="entry name" value="HEAT_REPEAT"/>
    <property type="match status" value="1"/>
</dbReference>
<evidence type="ECO:0000259" key="7">
    <source>
        <dbReference type="Pfam" id="PF16206"/>
    </source>
</evidence>
<feature type="domain" description="Mon2/Sec7/BIG1-like HUS" evidence="6">
    <location>
        <begin position="238"/>
        <end position="411"/>
    </location>
</feature>
<dbReference type="PANTHER" id="PTHR10663:SF333">
    <property type="entry name" value="PROTEIN MON2 HOMOLOG"/>
    <property type="match status" value="1"/>
</dbReference>
<dbReference type="InterPro" id="IPR032629">
    <property type="entry name" value="DCB_dom"/>
</dbReference>
<dbReference type="SUPFAM" id="SSF48371">
    <property type="entry name" value="ARM repeat"/>
    <property type="match status" value="1"/>
</dbReference>
<evidence type="ECO:0000256" key="1">
    <source>
        <dbReference type="ARBA" id="ARBA00008144"/>
    </source>
</evidence>
<dbReference type="Pfam" id="PF16213">
    <property type="entry name" value="DCB"/>
    <property type="match status" value="1"/>
</dbReference>
<dbReference type="Pfam" id="PF12783">
    <property type="entry name" value="Sec7-like_HUS"/>
    <property type="match status" value="1"/>
</dbReference>
<evidence type="ECO:0000256" key="5">
    <source>
        <dbReference type="SAM" id="MobiDB-lite"/>
    </source>
</evidence>
<dbReference type="Pfam" id="PF16206">
    <property type="entry name" value="Mon2_C"/>
    <property type="match status" value="2"/>
</dbReference>
<dbReference type="InterPro" id="IPR021133">
    <property type="entry name" value="HEAT_type_2"/>
</dbReference>
<evidence type="ECO:0000313" key="9">
    <source>
        <dbReference type="EMBL" id="WWD08415.1"/>
    </source>
</evidence>
<evidence type="ECO:0000259" key="6">
    <source>
        <dbReference type="Pfam" id="PF12783"/>
    </source>
</evidence>
<gene>
    <name evidence="9" type="ORF">V865_006527</name>
</gene>
<dbReference type="InterPro" id="IPR011989">
    <property type="entry name" value="ARM-like"/>
</dbReference>
<evidence type="ECO:0008006" key="11">
    <source>
        <dbReference type="Google" id="ProtNLM"/>
    </source>
</evidence>
<dbReference type="InterPro" id="IPR016024">
    <property type="entry name" value="ARM-type_fold"/>
</dbReference>
<evidence type="ECO:0000259" key="8">
    <source>
        <dbReference type="Pfam" id="PF16213"/>
    </source>
</evidence>
<dbReference type="EMBL" id="CP144090">
    <property type="protein sequence ID" value="WWD08415.1"/>
    <property type="molecule type" value="Genomic_DNA"/>
</dbReference>
<evidence type="ECO:0000313" key="10">
    <source>
        <dbReference type="Proteomes" id="UP001358614"/>
    </source>
</evidence>
<proteinExistence type="inferred from homology"/>
<feature type="domain" description="Mon2 C-terminal" evidence="7">
    <location>
        <begin position="1375"/>
        <end position="1608"/>
    </location>
</feature>
<evidence type="ECO:0000256" key="4">
    <source>
        <dbReference type="PROSITE-ProRule" id="PRU00103"/>
    </source>
</evidence>
<dbReference type="Proteomes" id="UP001358614">
    <property type="component" value="Chromosome 2"/>
</dbReference>
<feature type="region of interest" description="Disordered" evidence="5">
    <location>
        <begin position="796"/>
        <end position="816"/>
    </location>
</feature>
<dbReference type="GO" id="GO:0005794">
    <property type="term" value="C:Golgi apparatus"/>
    <property type="evidence" value="ECO:0007669"/>
    <property type="project" value="UniProtKB-ARBA"/>
</dbReference>
<dbReference type="RefSeq" id="XP_066086382.1">
    <property type="nucleotide sequence ID" value="XM_066230285.1"/>
</dbReference>
<feature type="region of interest" description="Disordered" evidence="5">
    <location>
        <begin position="1667"/>
        <end position="1699"/>
    </location>
</feature>
<accession>A0AAX4KS96</accession>
<feature type="compositionally biased region" description="Low complexity" evidence="5">
    <location>
        <begin position="711"/>
        <end position="722"/>
    </location>
</feature>
<dbReference type="KEGG" id="ker:91105328"/>